<dbReference type="InterPro" id="IPR044173">
    <property type="entry name" value="CASPL"/>
</dbReference>
<organism evidence="10 11">
    <name type="scientific">Paspalum vaginatum</name>
    <name type="common">seashore paspalum</name>
    <dbReference type="NCBI Taxonomy" id="158149"/>
    <lineage>
        <taxon>Eukaryota</taxon>
        <taxon>Viridiplantae</taxon>
        <taxon>Streptophyta</taxon>
        <taxon>Embryophyta</taxon>
        <taxon>Tracheophyta</taxon>
        <taxon>Spermatophyta</taxon>
        <taxon>Magnoliopsida</taxon>
        <taxon>Liliopsida</taxon>
        <taxon>Poales</taxon>
        <taxon>Poaceae</taxon>
        <taxon>PACMAD clade</taxon>
        <taxon>Panicoideae</taxon>
        <taxon>Andropogonodae</taxon>
        <taxon>Paspaleae</taxon>
        <taxon>Paspalinae</taxon>
        <taxon>Paspalum</taxon>
    </lineage>
</organism>
<dbReference type="OrthoDB" id="691576at2759"/>
<keyword evidence="3 7" id="KW-1003">Cell membrane</keyword>
<feature type="region of interest" description="Disordered" evidence="8">
    <location>
        <begin position="175"/>
        <end position="255"/>
    </location>
</feature>
<evidence type="ECO:0000256" key="1">
    <source>
        <dbReference type="ARBA" id="ARBA00004651"/>
    </source>
</evidence>
<evidence type="ECO:0000256" key="8">
    <source>
        <dbReference type="SAM" id="MobiDB-lite"/>
    </source>
</evidence>
<keyword evidence="6" id="KW-0472">Membrane</keyword>
<name>A0A9W7XAB0_9POAL</name>
<comment type="subunit">
    <text evidence="7">Homodimer and heterodimers.</text>
</comment>
<evidence type="ECO:0000256" key="6">
    <source>
        <dbReference type="ARBA" id="ARBA00023136"/>
    </source>
</evidence>
<dbReference type="Pfam" id="PF04535">
    <property type="entry name" value="CASP_dom"/>
    <property type="match status" value="1"/>
</dbReference>
<protein>
    <recommendedName>
        <fullName evidence="7">CASP-like protein</fullName>
    </recommendedName>
</protein>
<dbReference type="EMBL" id="MU629848">
    <property type="protein sequence ID" value="KAJ1254958.1"/>
    <property type="molecule type" value="Genomic_DNA"/>
</dbReference>
<evidence type="ECO:0000256" key="4">
    <source>
        <dbReference type="ARBA" id="ARBA00022692"/>
    </source>
</evidence>
<evidence type="ECO:0000256" key="5">
    <source>
        <dbReference type="ARBA" id="ARBA00022989"/>
    </source>
</evidence>
<dbReference type="GO" id="GO:0005886">
    <property type="term" value="C:plasma membrane"/>
    <property type="evidence" value="ECO:0007669"/>
    <property type="project" value="UniProtKB-SubCell"/>
</dbReference>
<evidence type="ECO:0000259" key="9">
    <source>
        <dbReference type="Pfam" id="PF04535"/>
    </source>
</evidence>
<evidence type="ECO:0000256" key="2">
    <source>
        <dbReference type="ARBA" id="ARBA00007651"/>
    </source>
</evidence>
<feature type="compositionally biased region" description="Basic and acidic residues" evidence="8">
    <location>
        <begin position="192"/>
        <end position="244"/>
    </location>
</feature>
<keyword evidence="5" id="KW-1133">Transmembrane helix</keyword>
<evidence type="ECO:0000313" key="10">
    <source>
        <dbReference type="EMBL" id="KAJ1254958.1"/>
    </source>
</evidence>
<evidence type="ECO:0000256" key="7">
    <source>
        <dbReference type="RuleBase" id="RU361233"/>
    </source>
</evidence>
<evidence type="ECO:0000313" key="11">
    <source>
        <dbReference type="Proteomes" id="UP001164776"/>
    </source>
</evidence>
<dbReference type="Proteomes" id="UP001164776">
    <property type="component" value="Unassembled WGS sequence"/>
</dbReference>
<reference evidence="10 11" key="1">
    <citation type="submission" date="2022-10" db="EMBL/GenBank/DDBJ databases">
        <title>WGS assembly of Paspalum vaginatum 540-79.</title>
        <authorList>
            <person name="Sun G."/>
            <person name="Wase N."/>
            <person name="Shu S."/>
            <person name="Jenkins J."/>
            <person name="Zhou B."/>
            <person name="Torres-Rodriguez J."/>
            <person name="Chen C."/>
            <person name="Sandor L."/>
            <person name="Plott C."/>
            <person name="Yoshinga Y."/>
            <person name="Daum C."/>
            <person name="Qi P."/>
            <person name="Barry K."/>
            <person name="Lipzen A."/>
            <person name="Berry L."/>
            <person name="Pedersen C."/>
            <person name="Gottilla T."/>
            <person name="Foltz A."/>
            <person name="Yu H."/>
            <person name="O'Malley R."/>
            <person name="Zhang C."/>
            <person name="Devos K."/>
            <person name="Sigmon B."/>
            <person name="Yu B."/>
            <person name="Obata T."/>
            <person name="Schmutz J."/>
            <person name="Schnable J."/>
        </authorList>
    </citation>
    <scope>NUCLEOTIDE SEQUENCE [LARGE SCALE GENOMIC DNA]</scope>
    <source>
        <strain evidence="11">cv. 540-79</strain>
    </source>
</reference>
<dbReference type="PANTHER" id="PTHR36488">
    <property type="entry name" value="CASP-LIKE PROTEIN 1U1"/>
    <property type="match status" value="1"/>
</dbReference>
<dbReference type="AlphaFoldDB" id="A0A9W7XAB0"/>
<gene>
    <name evidence="10" type="ORF">BS78_K304700</name>
</gene>
<comment type="similarity">
    <text evidence="2 7">Belongs to the Casparian strip membrane proteins (CASP) family.</text>
</comment>
<comment type="subcellular location">
    <subcellularLocation>
        <location evidence="1 7">Cell membrane</location>
        <topology evidence="1 7">Multi-pass membrane protein</topology>
    </subcellularLocation>
</comment>
<comment type="caution">
    <text evidence="10">The sequence shown here is derived from an EMBL/GenBank/DDBJ whole genome shotgun (WGS) entry which is preliminary data.</text>
</comment>
<dbReference type="InterPro" id="IPR006702">
    <property type="entry name" value="CASP_dom"/>
</dbReference>
<sequence length="281" mass="29909">MGGSSSGEVGASKAASLVFRIATVGLSLASAIMTAASTQCVYRDDGVPAGTVSYTDYGAFKYSALADLLSAVLQGVAIWLEATRKERAAKAVELIDKVVQALTSTSSALLFAVDDITSCGGPRSRGARGQRQRGAGLCDQAGAFCGRVRVSSALSLAATVSVSVSIYTRHVPVAATPAPRTPSPAYVNVGTKKQEEKKDKEEKHDIEPIDPTDKTEVKKDKKEEDEVKKDEEGKKKDEVKDKQCTQDSTCTPPIMPPPWCRCPRLTIPCDCEDPDLCGAFF</sequence>
<keyword evidence="4" id="KW-0812">Transmembrane</keyword>
<proteinExistence type="inferred from homology"/>
<accession>A0A9W7XAB0</accession>
<keyword evidence="11" id="KW-1185">Reference proteome</keyword>
<dbReference type="PANTHER" id="PTHR36488:SF9">
    <property type="entry name" value="CASP-LIKE PROTEIN"/>
    <property type="match status" value="1"/>
</dbReference>
<evidence type="ECO:0000256" key="3">
    <source>
        <dbReference type="ARBA" id="ARBA00022475"/>
    </source>
</evidence>
<feature type="domain" description="Casparian strip membrane protein" evidence="9">
    <location>
        <begin position="13"/>
        <end position="160"/>
    </location>
</feature>